<organism evidence="1 2">
    <name type="scientific">Olea europaea subsp. europaea</name>
    <dbReference type="NCBI Taxonomy" id="158383"/>
    <lineage>
        <taxon>Eukaryota</taxon>
        <taxon>Viridiplantae</taxon>
        <taxon>Streptophyta</taxon>
        <taxon>Embryophyta</taxon>
        <taxon>Tracheophyta</taxon>
        <taxon>Spermatophyta</taxon>
        <taxon>Magnoliopsida</taxon>
        <taxon>eudicotyledons</taxon>
        <taxon>Gunneridae</taxon>
        <taxon>Pentapetalae</taxon>
        <taxon>asterids</taxon>
        <taxon>lamiids</taxon>
        <taxon>Lamiales</taxon>
        <taxon>Oleaceae</taxon>
        <taxon>Oleeae</taxon>
        <taxon>Olea</taxon>
    </lineage>
</organism>
<protein>
    <submittedName>
        <fullName evidence="1">Calcium-dependent kinase 29</fullName>
    </submittedName>
</protein>
<sequence length="69" mass="8101">MHQYVMGEEAIVNEVINDVGADQDERFNYDEFAAMMNEGSVDNKDEITNLSLLRVWEFWTTKMRLDILV</sequence>
<name>A0A8S0Q9F6_OLEEU</name>
<comment type="caution">
    <text evidence="1">The sequence shown here is derived from an EMBL/GenBank/DDBJ whole genome shotgun (WGS) entry which is preliminary data.</text>
</comment>
<dbReference type="Proteomes" id="UP000594638">
    <property type="component" value="Unassembled WGS sequence"/>
</dbReference>
<evidence type="ECO:0000313" key="1">
    <source>
        <dbReference type="EMBL" id="CAA2961740.1"/>
    </source>
</evidence>
<dbReference type="Gramene" id="OE9A031106T1">
    <property type="protein sequence ID" value="OE9A031106C1"/>
    <property type="gene ID" value="OE9A031106"/>
</dbReference>
<gene>
    <name evidence="1" type="ORF">OLEA9_A031106</name>
</gene>
<keyword evidence="1" id="KW-0418">Kinase</keyword>
<reference evidence="1 2" key="1">
    <citation type="submission" date="2019-12" db="EMBL/GenBank/DDBJ databases">
        <authorList>
            <person name="Alioto T."/>
            <person name="Alioto T."/>
            <person name="Gomez Garrido J."/>
        </authorList>
    </citation>
    <scope>NUCLEOTIDE SEQUENCE [LARGE SCALE GENOMIC DNA]</scope>
</reference>
<keyword evidence="2" id="KW-1185">Reference proteome</keyword>
<dbReference type="EMBL" id="CACTIH010000605">
    <property type="protein sequence ID" value="CAA2961740.1"/>
    <property type="molecule type" value="Genomic_DNA"/>
</dbReference>
<proteinExistence type="predicted"/>
<dbReference type="AlphaFoldDB" id="A0A8S0Q9F6"/>
<accession>A0A8S0Q9F6</accession>
<dbReference type="GO" id="GO:0016301">
    <property type="term" value="F:kinase activity"/>
    <property type="evidence" value="ECO:0007669"/>
    <property type="project" value="UniProtKB-KW"/>
</dbReference>
<evidence type="ECO:0000313" key="2">
    <source>
        <dbReference type="Proteomes" id="UP000594638"/>
    </source>
</evidence>
<keyword evidence="1" id="KW-0808">Transferase</keyword>